<proteinExistence type="predicted"/>
<dbReference type="InterPro" id="IPR012340">
    <property type="entry name" value="NA-bd_OB-fold"/>
</dbReference>
<name>A0ABU6YL38_9FABA</name>
<evidence type="ECO:0000313" key="1">
    <source>
        <dbReference type="EMBL" id="MED6210651.1"/>
    </source>
</evidence>
<dbReference type="Proteomes" id="UP001341840">
    <property type="component" value="Unassembled WGS sequence"/>
</dbReference>
<dbReference type="SUPFAM" id="SSF50249">
    <property type="entry name" value="Nucleic acid-binding proteins"/>
    <property type="match status" value="1"/>
</dbReference>
<organism evidence="1 2">
    <name type="scientific">Stylosanthes scabra</name>
    <dbReference type="NCBI Taxonomy" id="79078"/>
    <lineage>
        <taxon>Eukaryota</taxon>
        <taxon>Viridiplantae</taxon>
        <taxon>Streptophyta</taxon>
        <taxon>Embryophyta</taxon>
        <taxon>Tracheophyta</taxon>
        <taxon>Spermatophyta</taxon>
        <taxon>Magnoliopsida</taxon>
        <taxon>eudicotyledons</taxon>
        <taxon>Gunneridae</taxon>
        <taxon>Pentapetalae</taxon>
        <taxon>rosids</taxon>
        <taxon>fabids</taxon>
        <taxon>Fabales</taxon>
        <taxon>Fabaceae</taxon>
        <taxon>Papilionoideae</taxon>
        <taxon>50 kb inversion clade</taxon>
        <taxon>dalbergioids sensu lato</taxon>
        <taxon>Dalbergieae</taxon>
        <taxon>Pterocarpus clade</taxon>
        <taxon>Stylosanthes</taxon>
    </lineage>
</organism>
<sequence length="114" mass="13176">MQNFVIQRNLKPPRTTPHQYKLSFYAKTEVRTLASTIFQFSRFRFVPFPEIEAMPGQNDRFQIDCIGYVVAKEDPKDMVTKTGQQTRCMSVFLEDLEGNKMKCTIFGDLVGTLV</sequence>
<protein>
    <submittedName>
        <fullName evidence="1">Uncharacterized protein</fullName>
    </submittedName>
</protein>
<accession>A0ABU6YL38</accession>
<keyword evidence="2" id="KW-1185">Reference proteome</keyword>
<comment type="caution">
    <text evidence="1">The sequence shown here is derived from an EMBL/GenBank/DDBJ whole genome shotgun (WGS) entry which is preliminary data.</text>
</comment>
<gene>
    <name evidence="1" type="ORF">PIB30_066210</name>
</gene>
<evidence type="ECO:0000313" key="2">
    <source>
        <dbReference type="Proteomes" id="UP001341840"/>
    </source>
</evidence>
<dbReference type="Gene3D" id="2.40.50.140">
    <property type="entry name" value="Nucleic acid-binding proteins"/>
    <property type="match status" value="1"/>
</dbReference>
<reference evidence="1 2" key="1">
    <citation type="journal article" date="2023" name="Plants (Basel)">
        <title>Bridging the Gap: Combining Genomics and Transcriptomics Approaches to Understand Stylosanthes scabra, an Orphan Legume from the Brazilian Caatinga.</title>
        <authorList>
            <person name="Ferreira-Neto J.R.C."/>
            <person name="da Silva M.D."/>
            <person name="Binneck E."/>
            <person name="de Melo N.F."/>
            <person name="da Silva R.H."/>
            <person name="de Melo A.L.T.M."/>
            <person name="Pandolfi V."/>
            <person name="Bustamante F.O."/>
            <person name="Brasileiro-Vidal A.C."/>
            <person name="Benko-Iseppon A.M."/>
        </authorList>
    </citation>
    <scope>NUCLEOTIDE SEQUENCE [LARGE SCALE GENOMIC DNA]</scope>
    <source>
        <tissue evidence="1">Leaves</tissue>
    </source>
</reference>
<dbReference type="EMBL" id="JASCZI010242327">
    <property type="protein sequence ID" value="MED6210651.1"/>
    <property type="molecule type" value="Genomic_DNA"/>
</dbReference>